<name>A0A4P9NMR8_ECOLX</name>
<keyword evidence="2" id="KW-0614">Plasmid</keyword>
<geneLocation type="plasmid" evidence="2">
    <name>unnamed6</name>
</geneLocation>
<dbReference type="GO" id="GO:0006310">
    <property type="term" value="P:DNA recombination"/>
    <property type="evidence" value="ECO:0007669"/>
    <property type="project" value="InterPro"/>
</dbReference>
<dbReference type="AlphaFoldDB" id="A0A4P9NMR8"/>
<organism evidence="2">
    <name type="scientific">Escherichia coli</name>
    <dbReference type="NCBI Taxonomy" id="562"/>
    <lineage>
        <taxon>Bacteria</taxon>
        <taxon>Pseudomonadati</taxon>
        <taxon>Pseudomonadota</taxon>
        <taxon>Gammaproteobacteria</taxon>
        <taxon>Enterobacterales</taxon>
        <taxon>Enterobacteriaceae</taxon>
        <taxon>Escherichia</taxon>
    </lineage>
</organism>
<gene>
    <name evidence="2" type="ORF">FE172_27090</name>
</gene>
<dbReference type="GO" id="GO:0003677">
    <property type="term" value="F:DNA binding"/>
    <property type="evidence" value="ECO:0007669"/>
    <property type="project" value="InterPro"/>
</dbReference>
<protein>
    <submittedName>
        <fullName evidence="2">Plasmid recombination enzyme</fullName>
    </submittedName>
</protein>
<proteinExistence type="predicted"/>
<dbReference type="EMBL" id="CP040388">
    <property type="protein sequence ID" value="QCV37228.1"/>
    <property type="molecule type" value="Genomic_DNA"/>
</dbReference>
<feature type="region of interest" description="Disordered" evidence="1">
    <location>
        <begin position="30"/>
        <end position="50"/>
    </location>
</feature>
<dbReference type="RefSeq" id="WP_172605386.1">
    <property type="nucleotide sequence ID" value="NZ_CP040075.1"/>
</dbReference>
<feature type="non-terminal residue" evidence="2">
    <location>
        <position position="89"/>
    </location>
</feature>
<evidence type="ECO:0000256" key="1">
    <source>
        <dbReference type="SAM" id="MobiDB-lite"/>
    </source>
</evidence>
<dbReference type="Pfam" id="PF01076">
    <property type="entry name" value="Mob_Pre"/>
    <property type="match status" value="1"/>
</dbReference>
<accession>A0A4P9NMR8</accession>
<sequence length="89" mass="10111">MANYAIMRCKKLTGMGSVASALQHCYRERETPNANAERTPENYCSVSKSTDQAMGRVRELLPEKRRKDAVLAVEYVMTASPEWWKEATP</sequence>
<dbReference type="CDD" id="cd17242">
    <property type="entry name" value="MobM_relaxase"/>
    <property type="match status" value="1"/>
</dbReference>
<dbReference type="Gene3D" id="3.30.930.30">
    <property type="match status" value="1"/>
</dbReference>
<reference evidence="2" key="1">
    <citation type="journal article" date="2019" name="Antimicrob. Agents Chemother.">
        <title>Repeated detection of carbapenemase-producing Escherichia coli in gulls inhabiting Alaska, USA.</title>
        <authorList>
            <person name="Ahlstrom C.A."/>
            <person name="Ramey A.M."/>
            <person name="Woksepp H."/>
            <person name="Bonnedahl J."/>
        </authorList>
    </citation>
    <scope>NUCLEOTIDE SEQUENCE</scope>
    <source>
        <strain evidence="2">A1_180</strain>
        <plasmid evidence="2">unnamed6</plasmid>
    </source>
</reference>
<feature type="compositionally biased region" description="Polar residues" evidence="1">
    <location>
        <begin position="32"/>
        <end position="50"/>
    </location>
</feature>
<evidence type="ECO:0000313" key="2">
    <source>
        <dbReference type="EMBL" id="QCV37228.1"/>
    </source>
</evidence>
<dbReference type="InterPro" id="IPR001668">
    <property type="entry name" value="Mob_Pre"/>
</dbReference>